<dbReference type="Pfam" id="PF01471">
    <property type="entry name" value="PG_binding_1"/>
    <property type="match status" value="1"/>
</dbReference>
<gene>
    <name evidence="3" type="ORF">NK662_08530</name>
</gene>
<organism evidence="3 4">
    <name type="scientific">Ectobacillus ponti</name>
    <dbReference type="NCBI Taxonomy" id="2961894"/>
    <lineage>
        <taxon>Bacteria</taxon>
        <taxon>Bacillati</taxon>
        <taxon>Bacillota</taxon>
        <taxon>Bacilli</taxon>
        <taxon>Bacillales</taxon>
        <taxon>Bacillaceae</taxon>
        <taxon>Ectobacillus</taxon>
    </lineage>
</organism>
<evidence type="ECO:0000256" key="1">
    <source>
        <dbReference type="SAM" id="SignalP"/>
    </source>
</evidence>
<dbReference type="EMBL" id="JANCLT010000003">
    <property type="protein sequence ID" value="MCP8968585.1"/>
    <property type="molecule type" value="Genomic_DNA"/>
</dbReference>
<evidence type="ECO:0000259" key="2">
    <source>
        <dbReference type="Pfam" id="PF01471"/>
    </source>
</evidence>
<feature type="chain" id="PRO_5041292877" evidence="1">
    <location>
        <begin position="27"/>
        <end position="275"/>
    </location>
</feature>
<keyword evidence="1" id="KW-0732">Signal</keyword>
<dbReference type="RefSeq" id="WP_254758488.1">
    <property type="nucleotide sequence ID" value="NZ_JANCLT010000003.1"/>
</dbReference>
<protein>
    <submittedName>
        <fullName evidence="3">Peptidoglycan-binding protein</fullName>
    </submittedName>
</protein>
<dbReference type="InterPro" id="IPR036365">
    <property type="entry name" value="PGBD-like_sf"/>
</dbReference>
<dbReference type="InterPro" id="IPR036366">
    <property type="entry name" value="PGBDSf"/>
</dbReference>
<dbReference type="Proteomes" id="UP001156102">
    <property type="component" value="Unassembled WGS sequence"/>
</dbReference>
<dbReference type="SUPFAM" id="SSF47090">
    <property type="entry name" value="PGBD-like"/>
    <property type="match status" value="1"/>
</dbReference>
<proteinExistence type="predicted"/>
<dbReference type="Gene3D" id="1.10.101.10">
    <property type="entry name" value="PGBD-like superfamily/PGBD"/>
    <property type="match status" value="1"/>
</dbReference>
<keyword evidence="4" id="KW-1185">Reference proteome</keyword>
<dbReference type="SUPFAM" id="SSF55166">
    <property type="entry name" value="Hedgehog/DD-peptidase"/>
    <property type="match status" value="1"/>
</dbReference>
<dbReference type="Gene3D" id="3.30.1380.10">
    <property type="match status" value="1"/>
</dbReference>
<dbReference type="InterPro" id="IPR009045">
    <property type="entry name" value="Zn_M74/Hedgehog-like"/>
</dbReference>
<sequence>MKRRIAGLLLAGCMAAGIWTPPAAGAAGCGVPGLSKLTDPLAGRMENGETLIWEGVSPDLLRAKQKYEELLAQRGWHIVYASAHRPYQYQRHFYEIVTRLRSGKMRSGACAGLRRTLQAEYKKHGLTGAVAKPNPEAPHVKGIAFDAAVFDGKGRRLNPNGRINPELVAVARQAGLQFTVPGRYAVHHQLIPGMMRQTAAIGKKKTVHQPVLRQGSRGAAVITLQKALSKKGYKAGKADGVFGQATKKAVVRFQRDRRLKADGIVSAATWKKLIG</sequence>
<dbReference type="PROSITE" id="PS51257">
    <property type="entry name" value="PROKAR_LIPOPROTEIN"/>
    <property type="match status" value="1"/>
</dbReference>
<dbReference type="InterPro" id="IPR002477">
    <property type="entry name" value="Peptidoglycan-bd-like"/>
</dbReference>
<evidence type="ECO:0000313" key="3">
    <source>
        <dbReference type="EMBL" id="MCP8968585.1"/>
    </source>
</evidence>
<comment type="caution">
    <text evidence="3">The sequence shown here is derived from an EMBL/GenBank/DDBJ whole genome shotgun (WGS) entry which is preliminary data.</text>
</comment>
<feature type="domain" description="Peptidoglycan binding-like" evidence="2">
    <location>
        <begin position="217"/>
        <end position="273"/>
    </location>
</feature>
<dbReference type="AlphaFoldDB" id="A0AA41X816"/>
<reference evidence="3" key="1">
    <citation type="submission" date="2022-07" db="EMBL/GenBank/DDBJ databases">
        <authorList>
            <person name="Li W.-J."/>
            <person name="Deng Q.-Q."/>
        </authorList>
    </citation>
    <scope>NUCLEOTIDE SEQUENCE</scope>
    <source>
        <strain evidence="3">SYSU M60031</strain>
    </source>
</reference>
<feature type="signal peptide" evidence="1">
    <location>
        <begin position="1"/>
        <end position="26"/>
    </location>
</feature>
<accession>A0AA41X816</accession>
<evidence type="ECO:0000313" key="4">
    <source>
        <dbReference type="Proteomes" id="UP001156102"/>
    </source>
</evidence>
<name>A0AA41X816_9BACI</name>